<keyword evidence="2" id="KW-1185">Reference proteome</keyword>
<protein>
    <recommendedName>
        <fullName evidence="3">Transmembrane Fragile-X-F protein</fullName>
    </recommendedName>
</protein>
<dbReference type="EMBL" id="PGLV01000001">
    <property type="protein sequence ID" value="POZ56427.1"/>
    <property type="molecule type" value="Genomic_DNA"/>
</dbReference>
<organism evidence="1 2">
    <name type="scientific">Lysinibacillus sphaericus</name>
    <name type="common">Bacillus sphaericus</name>
    <dbReference type="NCBI Taxonomy" id="1421"/>
    <lineage>
        <taxon>Bacteria</taxon>
        <taxon>Bacillati</taxon>
        <taxon>Bacillota</taxon>
        <taxon>Bacilli</taxon>
        <taxon>Bacillales</taxon>
        <taxon>Bacillaceae</taxon>
        <taxon>Lysinibacillus</taxon>
    </lineage>
</organism>
<dbReference type="RefSeq" id="WP_103976556.1">
    <property type="nucleotide sequence ID" value="NZ_PGLV01000001.1"/>
</dbReference>
<dbReference type="AlphaFoldDB" id="A0A2S5D0A3"/>
<gene>
    <name evidence="1" type="ORF">LYSIN_01210</name>
</gene>
<dbReference type="Proteomes" id="UP000237319">
    <property type="component" value="Unassembled WGS sequence"/>
</dbReference>
<proteinExistence type="predicted"/>
<reference evidence="1 2" key="1">
    <citation type="submission" date="2017-11" db="EMBL/GenBank/DDBJ databases">
        <title>Genome sequence of Lysinibacillus sphaericus, a lignin-degrading bacteria isolated from municipal solid waste soil.</title>
        <authorList>
            <person name="Persinoti G.F."/>
            <person name="Paixao D.A."/>
            <person name="Bugg T.D."/>
            <person name="Squina F.M."/>
        </authorList>
    </citation>
    <scope>NUCLEOTIDE SEQUENCE [LARGE SCALE GENOMIC DNA]</scope>
    <source>
        <strain evidence="1 2">A1</strain>
    </source>
</reference>
<name>A0A2S5D0A3_LYSSH</name>
<accession>A0A2S5D0A3</accession>
<evidence type="ECO:0000313" key="2">
    <source>
        <dbReference type="Proteomes" id="UP000237319"/>
    </source>
</evidence>
<evidence type="ECO:0008006" key="3">
    <source>
        <dbReference type="Google" id="ProtNLM"/>
    </source>
</evidence>
<comment type="caution">
    <text evidence="1">The sequence shown here is derived from an EMBL/GenBank/DDBJ whole genome shotgun (WGS) entry which is preliminary data.</text>
</comment>
<evidence type="ECO:0000313" key="1">
    <source>
        <dbReference type="EMBL" id="POZ56427.1"/>
    </source>
</evidence>
<sequence length="65" mass="7491">MGLLEILTLLFITLKLTDVITWSWWLVLLPEIIAVGIYVVASIVMGFGFMKVSKETDKEFKKSKW</sequence>